<sequence>MTEDDVERTLPEIRIPSHLIAFNPGFYIGLVQISLNELTRYSLTPGPEHNPLLSMLAWNADYWSITFNASGESMQIAFYPVYFNGPSAERVGTSTSESSSDDEQPGPSHRVNNRSEFRSGGSSMSESDDEQPGPSHRVNNRSEIRSGGSKTLANQSSGSQEMRQGVTRKRKTSGRSENREQRRRRSDHLSDSD</sequence>
<evidence type="ECO:0000256" key="1">
    <source>
        <dbReference type="SAM" id="MobiDB-lite"/>
    </source>
</evidence>
<accession>A0AAW1YYT2</accession>
<proteinExistence type="predicted"/>
<name>A0AAW1YYT2_CULAL</name>
<evidence type="ECO:0000313" key="2">
    <source>
        <dbReference type="EMBL" id="KAK9953743.1"/>
    </source>
</evidence>
<evidence type="ECO:0000313" key="3">
    <source>
        <dbReference type="Proteomes" id="UP001479290"/>
    </source>
</evidence>
<reference evidence="2 3" key="1">
    <citation type="submission" date="2024-05" db="EMBL/GenBank/DDBJ databases">
        <title>A high-quality chromosomal-level genome assembly of Topmouth culter (Culter alburnus).</title>
        <authorList>
            <person name="Zhao H."/>
        </authorList>
    </citation>
    <scope>NUCLEOTIDE SEQUENCE [LARGE SCALE GENOMIC DNA]</scope>
    <source>
        <strain evidence="2">CATC2023</strain>
        <tissue evidence="2">Muscle</tissue>
    </source>
</reference>
<dbReference type="AlphaFoldDB" id="A0AAW1YYT2"/>
<gene>
    <name evidence="2" type="ORF">ABG768_015870</name>
</gene>
<protein>
    <submittedName>
        <fullName evidence="2">Uncharacterized protein</fullName>
    </submittedName>
</protein>
<keyword evidence="3" id="KW-1185">Reference proteome</keyword>
<organism evidence="2 3">
    <name type="scientific">Culter alburnus</name>
    <name type="common">Topmouth culter</name>
    <dbReference type="NCBI Taxonomy" id="194366"/>
    <lineage>
        <taxon>Eukaryota</taxon>
        <taxon>Metazoa</taxon>
        <taxon>Chordata</taxon>
        <taxon>Craniata</taxon>
        <taxon>Vertebrata</taxon>
        <taxon>Euteleostomi</taxon>
        <taxon>Actinopterygii</taxon>
        <taxon>Neopterygii</taxon>
        <taxon>Teleostei</taxon>
        <taxon>Ostariophysi</taxon>
        <taxon>Cypriniformes</taxon>
        <taxon>Xenocyprididae</taxon>
        <taxon>Xenocypridinae</taxon>
        <taxon>Culter</taxon>
    </lineage>
</organism>
<feature type="compositionally biased region" description="Polar residues" evidence="1">
    <location>
        <begin position="148"/>
        <end position="162"/>
    </location>
</feature>
<comment type="caution">
    <text evidence="2">The sequence shown here is derived from an EMBL/GenBank/DDBJ whole genome shotgun (WGS) entry which is preliminary data.</text>
</comment>
<feature type="region of interest" description="Disordered" evidence="1">
    <location>
        <begin position="89"/>
        <end position="193"/>
    </location>
</feature>
<dbReference type="Proteomes" id="UP001479290">
    <property type="component" value="Unassembled WGS sequence"/>
</dbReference>
<dbReference type="EMBL" id="JAWDJR010000022">
    <property type="protein sequence ID" value="KAK9953743.1"/>
    <property type="molecule type" value="Genomic_DNA"/>
</dbReference>